<dbReference type="AlphaFoldDB" id="A0A8S0FYX3"/>
<accession>A0A8S0FYX3</accession>
<organism evidence="1 2">
    <name type="scientific">Escherichia coli</name>
    <dbReference type="NCBI Taxonomy" id="562"/>
    <lineage>
        <taxon>Bacteria</taxon>
        <taxon>Pseudomonadati</taxon>
        <taxon>Pseudomonadota</taxon>
        <taxon>Gammaproteobacteria</taxon>
        <taxon>Enterobacterales</taxon>
        <taxon>Enterobacteriaceae</taxon>
        <taxon>Escherichia</taxon>
    </lineage>
</organism>
<dbReference type="GO" id="GO:0006145">
    <property type="term" value="P:purine nucleobase catabolic process"/>
    <property type="evidence" value="ECO:0007669"/>
    <property type="project" value="TreeGrafter"/>
</dbReference>
<dbReference type="PANTHER" id="PTHR43668:SF4">
    <property type="entry name" value="ALLANTOINASE"/>
    <property type="match status" value="1"/>
</dbReference>
<sequence length="243" mass="27164">MEAIRRVLYLAKVAGCRLHVCHVSSPEGVEEVTRARQEGQDVTCESCPHYFVLDTDQFEEIGTLAKCSPPIRDLENQKGMWEKLFNGEIDCLVSDHSPCPPEMKAGNIMKAWGGIAGLQSCMDVMFDEAVQKRGMSLPMFGKLMATNAADIFGLQQKGHSVRHLFLGRYIAPGKDADFVFIQPNSSYVLTNDDLEYRHKVSPYVGRTIGARITKTILRGDVIYDIEQGFPVAPKGQFILKHQQ</sequence>
<evidence type="ECO:0000313" key="1">
    <source>
        <dbReference type="EMBL" id="BBU85895.1"/>
    </source>
</evidence>
<dbReference type="Proteomes" id="UP000467488">
    <property type="component" value="Chromosome"/>
</dbReference>
<dbReference type="GO" id="GO:0004038">
    <property type="term" value="F:allantoinase activity"/>
    <property type="evidence" value="ECO:0007669"/>
    <property type="project" value="TreeGrafter"/>
</dbReference>
<protein>
    <recommendedName>
        <fullName evidence="3">Allantoinase</fullName>
    </recommendedName>
</protein>
<reference evidence="1 2" key="1">
    <citation type="submission" date="2020-01" db="EMBL/GenBank/DDBJ databases">
        <title>Dynamics of blaIMP-6 dissemination in carbapenem resistant Enterobacteriacea isolated from regional surveillance in Osaka, Japan.</title>
        <authorList>
            <person name="Abe R."/>
            <person name="Akeda Y."/>
            <person name="Sugawara Y."/>
            <person name="Yamamoto N."/>
            <person name="Tomono K."/>
            <person name="Takeuchi D."/>
            <person name="Kawahara R."/>
            <person name="Hamada S."/>
        </authorList>
    </citation>
    <scope>NUCLEOTIDE SEQUENCE [LARGE SCALE GENOMIC DNA]</scope>
    <source>
        <strain evidence="1 2">E300</strain>
    </source>
</reference>
<dbReference type="InterPro" id="IPR050138">
    <property type="entry name" value="DHOase/Allantoinase_Hydrolase"/>
</dbReference>
<dbReference type="EMBL" id="AP022360">
    <property type="protein sequence ID" value="BBU85895.1"/>
    <property type="molecule type" value="Genomic_DNA"/>
</dbReference>
<name>A0A8S0FYX3_ECOLX</name>
<gene>
    <name evidence="1" type="ORF">EIMP300_72950</name>
</gene>
<dbReference type="InterPro" id="IPR011059">
    <property type="entry name" value="Metal-dep_hydrolase_composite"/>
</dbReference>
<dbReference type="InterPro" id="IPR032466">
    <property type="entry name" value="Metal_Hydrolase"/>
</dbReference>
<dbReference type="GO" id="GO:0005737">
    <property type="term" value="C:cytoplasm"/>
    <property type="evidence" value="ECO:0007669"/>
    <property type="project" value="TreeGrafter"/>
</dbReference>
<dbReference type="SUPFAM" id="SSF51556">
    <property type="entry name" value="Metallo-dependent hydrolases"/>
    <property type="match status" value="1"/>
</dbReference>
<evidence type="ECO:0000313" key="2">
    <source>
        <dbReference type="Proteomes" id="UP000467488"/>
    </source>
</evidence>
<dbReference type="SUPFAM" id="SSF51338">
    <property type="entry name" value="Composite domain of metallo-dependent hydrolases"/>
    <property type="match status" value="1"/>
</dbReference>
<proteinExistence type="predicted"/>
<dbReference type="Gene3D" id="3.20.20.140">
    <property type="entry name" value="Metal-dependent hydrolases"/>
    <property type="match status" value="1"/>
</dbReference>
<evidence type="ECO:0008006" key="3">
    <source>
        <dbReference type="Google" id="ProtNLM"/>
    </source>
</evidence>
<dbReference type="PANTHER" id="PTHR43668">
    <property type="entry name" value="ALLANTOINASE"/>
    <property type="match status" value="1"/>
</dbReference>